<dbReference type="EMBL" id="AP022873">
    <property type="protein sequence ID" value="BCB96017.1"/>
    <property type="molecule type" value="Genomic_DNA"/>
</dbReference>
<dbReference type="RefSeq" id="WP_203473471.1">
    <property type="nucleotide sequence ID" value="NZ_AP022873.1"/>
</dbReference>
<dbReference type="AlphaFoldDB" id="A0A7G1H2T4"/>
<name>A0A7G1H2T4_9BACT</name>
<dbReference type="PANTHER" id="PTHR42188">
    <property type="entry name" value="23S RRNA-SPECIFIC ENDONUCLEASE VAPC20"/>
    <property type="match status" value="1"/>
</dbReference>
<dbReference type="InterPro" id="IPR029060">
    <property type="entry name" value="PIN-like_dom_sf"/>
</dbReference>
<evidence type="ECO:0000259" key="1">
    <source>
        <dbReference type="Pfam" id="PF01850"/>
    </source>
</evidence>
<reference evidence="2 3" key="1">
    <citation type="submission" date="2020-03" db="EMBL/GenBank/DDBJ databases">
        <title>Complete genome sequences of two sulfur-disproportionating bacterial strains T55J and Mzg5.</title>
        <authorList>
            <person name="Umezawa K."/>
            <person name="Kojima H."/>
            <person name="Kato Y."/>
            <person name="Fukui M."/>
        </authorList>
    </citation>
    <scope>NUCLEOTIDE SEQUENCE [LARGE SCALE GENOMIC DNA]</scope>
    <source>
        <strain evidence="2 3">T55J</strain>
    </source>
</reference>
<dbReference type="GO" id="GO:0004521">
    <property type="term" value="F:RNA endonuclease activity"/>
    <property type="evidence" value="ECO:0007669"/>
    <property type="project" value="InterPro"/>
</dbReference>
<dbReference type="KEGG" id="dtp:JZK55_09390"/>
<organism evidence="2 3">
    <name type="scientific">Dissulfurispira thermophila</name>
    <dbReference type="NCBI Taxonomy" id="2715679"/>
    <lineage>
        <taxon>Bacteria</taxon>
        <taxon>Pseudomonadati</taxon>
        <taxon>Nitrospirota</taxon>
        <taxon>Thermodesulfovibrionia</taxon>
        <taxon>Thermodesulfovibrionales</taxon>
        <taxon>Dissulfurispiraceae</taxon>
        <taxon>Dissulfurispira</taxon>
    </lineage>
</organism>
<evidence type="ECO:0000313" key="2">
    <source>
        <dbReference type="EMBL" id="BCB96017.1"/>
    </source>
</evidence>
<dbReference type="SUPFAM" id="SSF88723">
    <property type="entry name" value="PIN domain-like"/>
    <property type="match status" value="1"/>
</dbReference>
<sequence>MSKIDRIFVDTSTFVALFNERDEMHYEAIRLLEEIKNKRIRLVVTDYILSESITTTLARASHKAAVTVGEFILGSHVIDLIWLDKPFKFKAWEFFKKHSDKSYFFIDCTSFIVMKEMKVNHYFAFDEDFVKTGFIDFASK</sequence>
<gene>
    <name evidence="2" type="ORF">JZK55_09390</name>
</gene>
<feature type="domain" description="PIN" evidence="1">
    <location>
        <begin position="7"/>
        <end position="134"/>
    </location>
</feature>
<dbReference type="Pfam" id="PF01850">
    <property type="entry name" value="PIN"/>
    <property type="match status" value="1"/>
</dbReference>
<dbReference type="InterPro" id="IPR002716">
    <property type="entry name" value="PIN_dom"/>
</dbReference>
<dbReference type="PANTHER" id="PTHR42188:SF1">
    <property type="entry name" value="23S RRNA-SPECIFIC ENDONUCLEASE VAPC20"/>
    <property type="match status" value="1"/>
</dbReference>
<dbReference type="Gene3D" id="3.40.50.1010">
    <property type="entry name" value="5'-nuclease"/>
    <property type="match status" value="1"/>
</dbReference>
<dbReference type="Proteomes" id="UP000516360">
    <property type="component" value="Chromosome"/>
</dbReference>
<keyword evidence="3" id="KW-1185">Reference proteome</keyword>
<dbReference type="InterPro" id="IPR039018">
    <property type="entry name" value="VapC20-like"/>
</dbReference>
<proteinExistence type="predicted"/>
<evidence type="ECO:0000313" key="3">
    <source>
        <dbReference type="Proteomes" id="UP000516360"/>
    </source>
</evidence>
<accession>A0A7G1H2T4</accession>
<dbReference type="GO" id="GO:0016075">
    <property type="term" value="P:rRNA catabolic process"/>
    <property type="evidence" value="ECO:0007669"/>
    <property type="project" value="TreeGrafter"/>
</dbReference>
<protein>
    <submittedName>
        <fullName evidence="2">PIN domain nuclease</fullName>
    </submittedName>
</protein>